<reference evidence="2" key="1">
    <citation type="journal article" name="BMC Genomics">
        <title>Long-read sequencing and de novo genome assembly of marine medaka (Oryzias melastigma).</title>
        <authorList>
            <person name="Liang P."/>
            <person name="Saqib H.S.A."/>
            <person name="Ni X."/>
            <person name="Shen Y."/>
        </authorList>
    </citation>
    <scope>NUCLEOTIDE SEQUENCE</scope>
    <source>
        <strain evidence="2">Bigg-433</strain>
    </source>
</reference>
<feature type="compositionally biased region" description="Polar residues" evidence="1">
    <location>
        <begin position="147"/>
        <end position="159"/>
    </location>
</feature>
<protein>
    <submittedName>
        <fullName evidence="2">Uncharacterized protein</fullName>
    </submittedName>
</protein>
<accession>A0A834F381</accession>
<dbReference type="AlphaFoldDB" id="A0A834F381"/>
<proteinExistence type="predicted"/>
<evidence type="ECO:0000313" key="2">
    <source>
        <dbReference type="EMBL" id="KAF6723200.1"/>
    </source>
</evidence>
<dbReference type="EMBL" id="WKFB01000437">
    <property type="protein sequence ID" value="KAF6723200.1"/>
    <property type="molecule type" value="Genomic_DNA"/>
</dbReference>
<name>A0A834F381_ORYME</name>
<gene>
    <name evidence="2" type="ORF">FQA47_003986</name>
</gene>
<organism evidence="2 3">
    <name type="scientific">Oryzias melastigma</name>
    <name type="common">Marine medaka</name>
    <dbReference type="NCBI Taxonomy" id="30732"/>
    <lineage>
        <taxon>Eukaryota</taxon>
        <taxon>Metazoa</taxon>
        <taxon>Chordata</taxon>
        <taxon>Craniata</taxon>
        <taxon>Vertebrata</taxon>
        <taxon>Euteleostomi</taxon>
        <taxon>Actinopterygii</taxon>
        <taxon>Neopterygii</taxon>
        <taxon>Teleostei</taxon>
        <taxon>Neoteleostei</taxon>
        <taxon>Acanthomorphata</taxon>
        <taxon>Ovalentaria</taxon>
        <taxon>Atherinomorphae</taxon>
        <taxon>Beloniformes</taxon>
        <taxon>Adrianichthyidae</taxon>
        <taxon>Oryziinae</taxon>
        <taxon>Oryzias</taxon>
    </lineage>
</organism>
<sequence length="159" mass="17006">MGGSGGLRSGEELVVECAGGGVMAAPSRHMVSPQGWGDAPSNCKEEQVMTSQHHETADSWTAVKPRPPAEQRITTPLFAVETVWKELDQLINTFTDFFPVFSLEGCATKPQRLFLCRIMTVNKAQANGALKPPRQHPTDGPAAEPGSFSSANPVCLSAN</sequence>
<dbReference type="Proteomes" id="UP000646548">
    <property type="component" value="Unassembled WGS sequence"/>
</dbReference>
<evidence type="ECO:0000313" key="3">
    <source>
        <dbReference type="Proteomes" id="UP000646548"/>
    </source>
</evidence>
<comment type="caution">
    <text evidence="2">The sequence shown here is derived from an EMBL/GenBank/DDBJ whole genome shotgun (WGS) entry which is preliminary data.</text>
</comment>
<feature type="region of interest" description="Disordered" evidence="1">
    <location>
        <begin position="128"/>
        <end position="159"/>
    </location>
</feature>
<evidence type="ECO:0000256" key="1">
    <source>
        <dbReference type="SAM" id="MobiDB-lite"/>
    </source>
</evidence>